<gene>
    <name evidence="9" type="ORF">F1609_28545</name>
</gene>
<feature type="region of interest" description="Disordered" evidence="7">
    <location>
        <begin position="373"/>
        <end position="395"/>
    </location>
</feature>
<accession>A0ABX0MI67</accession>
<dbReference type="SUPFAM" id="SSF55874">
    <property type="entry name" value="ATPase domain of HSP90 chaperone/DNA topoisomerase II/histidine kinase"/>
    <property type="match status" value="1"/>
</dbReference>
<dbReference type="SUPFAM" id="SSF55785">
    <property type="entry name" value="PYP-like sensor domain (PAS domain)"/>
    <property type="match status" value="1"/>
</dbReference>
<organism evidence="9 10">
    <name type="scientific">Massilia aquatica</name>
    <dbReference type="NCBI Taxonomy" id="2609000"/>
    <lineage>
        <taxon>Bacteria</taxon>
        <taxon>Pseudomonadati</taxon>
        <taxon>Pseudomonadota</taxon>
        <taxon>Betaproteobacteria</taxon>
        <taxon>Burkholderiales</taxon>
        <taxon>Oxalobacteraceae</taxon>
        <taxon>Telluria group</taxon>
        <taxon>Massilia</taxon>
    </lineage>
</organism>
<dbReference type="Pfam" id="PF00512">
    <property type="entry name" value="HisKA"/>
    <property type="match status" value="1"/>
</dbReference>
<name>A0ABX0MI67_9BURK</name>
<dbReference type="InterPro" id="IPR050736">
    <property type="entry name" value="Sensor_HK_Regulatory"/>
</dbReference>
<dbReference type="CDD" id="cd00075">
    <property type="entry name" value="HATPase"/>
    <property type="match status" value="1"/>
</dbReference>
<dbReference type="SMART" id="SM00388">
    <property type="entry name" value="HisKA"/>
    <property type="match status" value="1"/>
</dbReference>
<keyword evidence="10" id="KW-1185">Reference proteome</keyword>
<sequence length="395" mass="42206">MNNSVSEESEGSVRSSDNRLVEQFRAIAELRGDVAWIVDCASGSLSYISPSVRDLLGYEAADVSKQLSSPQAASPLAALCAGLPERIARFAAGDRSRRELLRRVDQLRPDGSTVALDVRSTLLTDASGKPCALVGVLIDASAERGRAEEKRRFASMLNHEFRTPLSTIDGAIQRLEATATQADEPTRQRYRKIQGAVDRLIGMLDQYLSPDRMDEIGSARQPDTVAPEVLLQEAAAQVSAAGGSARIETSGLPPLIRAQPNALRLALKVLVDNALQYCAPGQPILLAGHATKDGIELSVCDHGRGVPEAEIGMIFDKGYRGSNAVGQGSGLGLYMARSVVEVHGGTIEVQNVPSSGPVFKIWLPAQRATGKTVAPEWCSSDNSGNQHTREGTARK</sequence>
<evidence type="ECO:0000256" key="7">
    <source>
        <dbReference type="SAM" id="MobiDB-lite"/>
    </source>
</evidence>
<dbReference type="Pfam" id="PF00989">
    <property type="entry name" value="PAS"/>
    <property type="match status" value="1"/>
</dbReference>
<dbReference type="InterPro" id="IPR005467">
    <property type="entry name" value="His_kinase_dom"/>
</dbReference>
<protein>
    <recommendedName>
        <fullName evidence="2">histidine kinase</fullName>
        <ecNumber evidence="2">2.7.13.3</ecNumber>
    </recommendedName>
</protein>
<keyword evidence="5" id="KW-0418">Kinase</keyword>
<dbReference type="Gene3D" id="3.30.565.10">
    <property type="entry name" value="Histidine kinase-like ATPase, C-terminal domain"/>
    <property type="match status" value="1"/>
</dbReference>
<evidence type="ECO:0000256" key="5">
    <source>
        <dbReference type="ARBA" id="ARBA00022777"/>
    </source>
</evidence>
<dbReference type="CDD" id="cd00130">
    <property type="entry name" value="PAS"/>
    <property type="match status" value="1"/>
</dbReference>
<dbReference type="PANTHER" id="PTHR43711:SF1">
    <property type="entry name" value="HISTIDINE KINASE 1"/>
    <property type="match status" value="1"/>
</dbReference>
<dbReference type="SUPFAM" id="SSF47384">
    <property type="entry name" value="Homodimeric domain of signal transducing histidine kinase"/>
    <property type="match status" value="1"/>
</dbReference>
<dbReference type="InterPro" id="IPR036890">
    <property type="entry name" value="HATPase_C_sf"/>
</dbReference>
<evidence type="ECO:0000256" key="1">
    <source>
        <dbReference type="ARBA" id="ARBA00000085"/>
    </source>
</evidence>
<dbReference type="SMART" id="SM00387">
    <property type="entry name" value="HATPase_c"/>
    <property type="match status" value="1"/>
</dbReference>
<dbReference type="InterPro" id="IPR013767">
    <property type="entry name" value="PAS_fold"/>
</dbReference>
<evidence type="ECO:0000256" key="6">
    <source>
        <dbReference type="ARBA" id="ARBA00023012"/>
    </source>
</evidence>
<dbReference type="PRINTS" id="PR00344">
    <property type="entry name" value="BCTRLSENSOR"/>
</dbReference>
<dbReference type="InterPro" id="IPR003661">
    <property type="entry name" value="HisK_dim/P_dom"/>
</dbReference>
<dbReference type="InterPro" id="IPR035965">
    <property type="entry name" value="PAS-like_dom_sf"/>
</dbReference>
<dbReference type="Gene3D" id="1.10.287.130">
    <property type="match status" value="1"/>
</dbReference>
<keyword evidence="4" id="KW-0808">Transferase</keyword>
<dbReference type="PANTHER" id="PTHR43711">
    <property type="entry name" value="TWO-COMPONENT HISTIDINE KINASE"/>
    <property type="match status" value="1"/>
</dbReference>
<evidence type="ECO:0000313" key="9">
    <source>
        <dbReference type="EMBL" id="NHZ44085.1"/>
    </source>
</evidence>
<evidence type="ECO:0000256" key="4">
    <source>
        <dbReference type="ARBA" id="ARBA00022679"/>
    </source>
</evidence>
<comment type="catalytic activity">
    <reaction evidence="1">
        <text>ATP + protein L-histidine = ADP + protein N-phospho-L-histidine.</text>
        <dbReference type="EC" id="2.7.13.3"/>
    </reaction>
</comment>
<evidence type="ECO:0000259" key="8">
    <source>
        <dbReference type="PROSITE" id="PS50109"/>
    </source>
</evidence>
<proteinExistence type="predicted"/>
<dbReference type="EMBL" id="VVIW01000027">
    <property type="protein sequence ID" value="NHZ44085.1"/>
    <property type="molecule type" value="Genomic_DNA"/>
</dbReference>
<dbReference type="InterPro" id="IPR003594">
    <property type="entry name" value="HATPase_dom"/>
</dbReference>
<dbReference type="InterPro" id="IPR000014">
    <property type="entry name" value="PAS"/>
</dbReference>
<evidence type="ECO:0000256" key="2">
    <source>
        <dbReference type="ARBA" id="ARBA00012438"/>
    </source>
</evidence>
<keyword evidence="6" id="KW-0902">Two-component regulatory system</keyword>
<dbReference type="InterPro" id="IPR004358">
    <property type="entry name" value="Sig_transdc_His_kin-like_C"/>
</dbReference>
<dbReference type="EC" id="2.7.13.3" evidence="2"/>
<dbReference type="CDD" id="cd00082">
    <property type="entry name" value="HisKA"/>
    <property type="match status" value="1"/>
</dbReference>
<dbReference type="PROSITE" id="PS50109">
    <property type="entry name" value="HIS_KIN"/>
    <property type="match status" value="1"/>
</dbReference>
<keyword evidence="3" id="KW-0597">Phosphoprotein</keyword>
<evidence type="ECO:0000313" key="10">
    <source>
        <dbReference type="Proteomes" id="UP000819052"/>
    </source>
</evidence>
<dbReference type="InterPro" id="IPR036097">
    <property type="entry name" value="HisK_dim/P_sf"/>
</dbReference>
<feature type="domain" description="Histidine kinase" evidence="8">
    <location>
        <begin position="156"/>
        <end position="367"/>
    </location>
</feature>
<dbReference type="Gene3D" id="3.30.450.20">
    <property type="entry name" value="PAS domain"/>
    <property type="match status" value="1"/>
</dbReference>
<reference evidence="9 10" key="1">
    <citation type="submission" date="2019-09" db="EMBL/GenBank/DDBJ databases">
        <title>Taxonomy of Antarctic Massilia spp.: description of Massilia rubra sp. nov., Massilia aquatica sp. nov., Massilia mucilaginosa sp. nov., Massilia frigida sp. nov. isolated from streams, lakes and regoliths.</title>
        <authorList>
            <person name="Holochova P."/>
            <person name="Sedlacek I."/>
            <person name="Kralova S."/>
            <person name="Maslanova I."/>
            <person name="Busse H.-J."/>
            <person name="Stankova E."/>
            <person name="Vrbovska V."/>
            <person name="Kovarovic V."/>
            <person name="Bartak M."/>
            <person name="Svec P."/>
            <person name="Pantucek R."/>
        </authorList>
    </citation>
    <scope>NUCLEOTIDE SEQUENCE [LARGE SCALE GENOMIC DNA]</scope>
    <source>
        <strain evidence="9 10">CCM 8693</strain>
    </source>
</reference>
<dbReference type="Proteomes" id="UP000819052">
    <property type="component" value="Unassembled WGS sequence"/>
</dbReference>
<dbReference type="NCBIfam" id="TIGR00229">
    <property type="entry name" value="sensory_box"/>
    <property type="match status" value="1"/>
</dbReference>
<evidence type="ECO:0000256" key="3">
    <source>
        <dbReference type="ARBA" id="ARBA00022553"/>
    </source>
</evidence>
<dbReference type="RefSeq" id="WP_167080452.1">
    <property type="nucleotide sequence ID" value="NZ_VVIW01000027.1"/>
</dbReference>
<comment type="caution">
    <text evidence="9">The sequence shown here is derived from an EMBL/GenBank/DDBJ whole genome shotgun (WGS) entry which is preliminary data.</text>
</comment>
<dbReference type="Pfam" id="PF02518">
    <property type="entry name" value="HATPase_c"/>
    <property type="match status" value="1"/>
</dbReference>